<organism evidence="1">
    <name type="scientific">Cacopsylla melanoneura</name>
    <dbReference type="NCBI Taxonomy" id="428564"/>
    <lineage>
        <taxon>Eukaryota</taxon>
        <taxon>Metazoa</taxon>
        <taxon>Ecdysozoa</taxon>
        <taxon>Arthropoda</taxon>
        <taxon>Hexapoda</taxon>
        <taxon>Insecta</taxon>
        <taxon>Pterygota</taxon>
        <taxon>Neoptera</taxon>
        <taxon>Paraneoptera</taxon>
        <taxon>Hemiptera</taxon>
        <taxon>Sternorrhyncha</taxon>
        <taxon>Psylloidea</taxon>
        <taxon>Psyllidae</taxon>
        <taxon>Psyllinae</taxon>
        <taxon>Cacopsylla</taxon>
    </lineage>
</organism>
<name>A0A8D9BF37_9HEMI</name>
<dbReference type="EMBL" id="HBUF01624655">
    <property type="protein sequence ID" value="CAG6781809.1"/>
    <property type="molecule type" value="Transcribed_RNA"/>
</dbReference>
<proteinExistence type="predicted"/>
<accession>A0A8D9BF37</accession>
<sequence>MFFTTQKKEKKKKIVALSLYHLRKNSKSDLKSLHTRSWFGYHWSLLGQVAWARQSTVPETRLSQVIGFCDSVSRDCFSGVSLEFSLGAMNDSCMNTFFLGAILEL</sequence>
<reference evidence="1" key="1">
    <citation type="submission" date="2021-05" db="EMBL/GenBank/DDBJ databases">
        <authorList>
            <person name="Alioto T."/>
            <person name="Alioto T."/>
            <person name="Gomez Garrido J."/>
        </authorList>
    </citation>
    <scope>NUCLEOTIDE SEQUENCE</scope>
</reference>
<protein>
    <submittedName>
        <fullName evidence="1">Uncharacterized protein</fullName>
    </submittedName>
</protein>
<dbReference type="EMBL" id="HBUF01624656">
    <property type="protein sequence ID" value="CAG6781810.1"/>
    <property type="molecule type" value="Transcribed_RNA"/>
</dbReference>
<dbReference type="AlphaFoldDB" id="A0A8D9BF37"/>
<evidence type="ECO:0000313" key="1">
    <source>
        <dbReference type="EMBL" id="CAG6781810.1"/>
    </source>
</evidence>